<dbReference type="SUPFAM" id="SSF52058">
    <property type="entry name" value="L domain-like"/>
    <property type="match status" value="1"/>
</dbReference>
<proteinExistence type="predicted"/>
<evidence type="ECO:0000256" key="1">
    <source>
        <dbReference type="ARBA" id="ARBA00004496"/>
    </source>
</evidence>
<protein>
    <recommendedName>
        <fullName evidence="8">Leucine Rich Repeat family protein</fullName>
    </recommendedName>
</protein>
<reference evidence="6 7" key="1">
    <citation type="submission" date="2024-04" db="EMBL/GenBank/DDBJ databases">
        <title>Tritrichomonas musculus Genome.</title>
        <authorList>
            <person name="Alves-Ferreira E."/>
            <person name="Grigg M."/>
            <person name="Lorenzi H."/>
            <person name="Galac M."/>
        </authorList>
    </citation>
    <scope>NUCLEOTIDE SEQUENCE [LARGE SCALE GENOMIC DNA]</scope>
    <source>
        <strain evidence="6 7">EAF2021</strain>
    </source>
</reference>
<dbReference type="InterPro" id="IPR032675">
    <property type="entry name" value="LRR_dom_sf"/>
</dbReference>
<dbReference type="EMBL" id="JAPFFF010000009">
    <property type="protein sequence ID" value="KAK8882076.1"/>
    <property type="molecule type" value="Genomic_DNA"/>
</dbReference>
<dbReference type="SMART" id="SM00369">
    <property type="entry name" value="LRR_TYP"/>
    <property type="match status" value="4"/>
</dbReference>
<evidence type="ECO:0000256" key="2">
    <source>
        <dbReference type="ARBA" id="ARBA00022490"/>
    </source>
</evidence>
<feature type="region of interest" description="Disordered" evidence="5">
    <location>
        <begin position="394"/>
        <end position="414"/>
    </location>
</feature>
<keyword evidence="3" id="KW-0433">Leucine-rich repeat</keyword>
<dbReference type="Proteomes" id="UP001470230">
    <property type="component" value="Unassembled WGS sequence"/>
</dbReference>
<comment type="caution">
    <text evidence="6">The sequence shown here is derived from an EMBL/GenBank/DDBJ whole genome shotgun (WGS) entry which is preliminary data.</text>
</comment>
<evidence type="ECO:0000313" key="7">
    <source>
        <dbReference type="Proteomes" id="UP001470230"/>
    </source>
</evidence>
<sequence>MRFRGNNKVVRPPFEFQRNGPVVKGPAGHKPDFTLAITRPSQANKVRAMTSHTPRKTKLITLDTVFLIDSIKNSNYKKCKEIDISSRKLGKVDLNALRELHNLKKIDCGDNCLTLEPFVVVPNLEELDISCNGIRRFDFSESESLIETGLEAWRSMKKLNLGFNSCSNFITDIMLMPNLSWLNLSHNNISKLPPNMMHFTNLKYLDLSSNYLNSETAFFALATVPSLETLILDKNQIEQIPSFDFGFESLKSLSLQNNDILSTDDLVVATSIDSLEEINIMGNPICMKLKEIPYVKQLFQDANIKLIMNEIKKQKKSVLPSKLRTVAYDPLCLPSFTKQHIQALNKKTPRKMVDQNDLEEEEDNDEFHVNSNKTRNDEKVIDNVFMTDVGNVAREEEDEPKPSDIPETPLPDEFNEDDINIKTSVWDEVPVVQQESRKQLSSKTKTQFDYAFKKLVFIVTHPDLRIKPRESPSSEPQQEGTSKAPIINLITKPTPNMQVASRKKKNVASQLQARTEYTKTEIQQMLRSMEERLSVVESDLIKVDETGQAAVEVALDQQNFTNLHKQYETIRAELLNTLNS</sequence>
<evidence type="ECO:0000256" key="3">
    <source>
        <dbReference type="ARBA" id="ARBA00022614"/>
    </source>
</evidence>
<keyword evidence="7" id="KW-1185">Reference proteome</keyword>
<organism evidence="6 7">
    <name type="scientific">Tritrichomonas musculus</name>
    <dbReference type="NCBI Taxonomy" id="1915356"/>
    <lineage>
        <taxon>Eukaryota</taxon>
        <taxon>Metamonada</taxon>
        <taxon>Parabasalia</taxon>
        <taxon>Tritrichomonadida</taxon>
        <taxon>Tritrichomonadidae</taxon>
        <taxon>Tritrichomonas</taxon>
    </lineage>
</organism>
<keyword evidence="2" id="KW-0963">Cytoplasm</keyword>
<feature type="region of interest" description="Disordered" evidence="5">
    <location>
        <begin position="466"/>
        <end position="486"/>
    </location>
</feature>
<name>A0ABR2JTI1_9EUKA</name>
<comment type="subcellular location">
    <subcellularLocation>
        <location evidence="1">Cytoplasm</location>
    </subcellularLocation>
</comment>
<evidence type="ECO:0000313" key="6">
    <source>
        <dbReference type="EMBL" id="KAK8882076.1"/>
    </source>
</evidence>
<gene>
    <name evidence="6" type="ORF">M9Y10_044716</name>
</gene>
<dbReference type="InterPro" id="IPR001611">
    <property type="entry name" value="Leu-rich_rpt"/>
</dbReference>
<evidence type="ECO:0000256" key="4">
    <source>
        <dbReference type="ARBA" id="ARBA00022737"/>
    </source>
</evidence>
<dbReference type="Gene3D" id="3.80.10.10">
    <property type="entry name" value="Ribonuclease Inhibitor"/>
    <property type="match status" value="3"/>
</dbReference>
<keyword evidence="4" id="KW-0677">Repeat</keyword>
<evidence type="ECO:0000256" key="5">
    <source>
        <dbReference type="SAM" id="MobiDB-lite"/>
    </source>
</evidence>
<evidence type="ECO:0008006" key="8">
    <source>
        <dbReference type="Google" id="ProtNLM"/>
    </source>
</evidence>
<dbReference type="InterPro" id="IPR003591">
    <property type="entry name" value="Leu-rich_rpt_typical-subtyp"/>
</dbReference>
<accession>A0ABR2JTI1</accession>
<dbReference type="Pfam" id="PF13855">
    <property type="entry name" value="LRR_8"/>
    <property type="match status" value="1"/>
</dbReference>
<dbReference type="PANTHER" id="PTHR22710:SF2">
    <property type="entry name" value="X-RAY RADIATION RESISTANCE-ASSOCIATED PROTEIN 1"/>
    <property type="match status" value="1"/>
</dbReference>
<dbReference type="PROSITE" id="PS51450">
    <property type="entry name" value="LRR"/>
    <property type="match status" value="3"/>
</dbReference>
<dbReference type="PANTHER" id="PTHR22710">
    <property type="entry name" value="X-RAY RADIATION RESISTANCE ASSOCIATED PROTEIN 1 XRRA1"/>
    <property type="match status" value="1"/>
</dbReference>